<dbReference type="InterPro" id="IPR011335">
    <property type="entry name" value="Restrct_endonuc-II-like"/>
</dbReference>
<name>A0A7R7EM18_9FIRM</name>
<gene>
    <name evidence="3" type="ORF">bsdtb5_26090</name>
</gene>
<dbReference type="Proteomes" id="UP000595897">
    <property type="component" value="Chromosome"/>
</dbReference>
<evidence type="ECO:0000313" key="4">
    <source>
        <dbReference type="Proteomes" id="UP000595897"/>
    </source>
</evidence>
<reference evidence="3 4" key="1">
    <citation type="submission" date="2020-11" db="EMBL/GenBank/DDBJ databases">
        <title>Draft genome sequencing of a Lachnospiraceae strain isolated from anoxic soil subjected to BSD treatment.</title>
        <authorList>
            <person name="Uek A."/>
            <person name="Tonouchi A."/>
        </authorList>
    </citation>
    <scope>NUCLEOTIDE SEQUENCE [LARGE SCALE GENOMIC DNA]</scope>
    <source>
        <strain evidence="3 4">TB5</strain>
    </source>
</reference>
<dbReference type="SUPFAM" id="SSF52980">
    <property type="entry name" value="Restriction endonuclease-like"/>
    <property type="match status" value="1"/>
</dbReference>
<dbReference type="EMBL" id="AP024169">
    <property type="protein sequence ID" value="BCN31314.1"/>
    <property type="molecule type" value="Genomic_DNA"/>
</dbReference>
<evidence type="ECO:0000256" key="1">
    <source>
        <dbReference type="ARBA" id="ARBA00006738"/>
    </source>
</evidence>
<comment type="similarity">
    <text evidence="1 2">Belongs to the UPF0102 family.</text>
</comment>
<evidence type="ECO:0000256" key="2">
    <source>
        <dbReference type="HAMAP-Rule" id="MF_00048"/>
    </source>
</evidence>
<sequence length="116" mass="13729">MYNKRKIGGDYEKLAANHLREKGYTILELNFYHRGGELDIIAKDGKYLVFVEVKYRTTIHNGYPEEAIDYRKRKSIIQSANYYMYSHGYYEDTPCRFDAVVILDNEIKVIQDAFEI</sequence>
<dbReference type="GO" id="GO:0003676">
    <property type="term" value="F:nucleic acid binding"/>
    <property type="evidence" value="ECO:0007669"/>
    <property type="project" value="InterPro"/>
</dbReference>
<dbReference type="RefSeq" id="WP_271712444.1">
    <property type="nucleotide sequence ID" value="NZ_AP024169.1"/>
</dbReference>
<dbReference type="NCBIfam" id="TIGR00252">
    <property type="entry name" value="YraN family protein"/>
    <property type="match status" value="1"/>
</dbReference>
<dbReference type="NCBIfam" id="NF009150">
    <property type="entry name" value="PRK12497.1-3"/>
    <property type="match status" value="1"/>
</dbReference>
<dbReference type="KEGG" id="ahb:bsdtb5_26090"/>
<organism evidence="3 4">
    <name type="scientific">Anaeromicropila herbilytica</name>
    <dbReference type="NCBI Taxonomy" id="2785025"/>
    <lineage>
        <taxon>Bacteria</taxon>
        <taxon>Bacillati</taxon>
        <taxon>Bacillota</taxon>
        <taxon>Clostridia</taxon>
        <taxon>Lachnospirales</taxon>
        <taxon>Lachnospiraceae</taxon>
        <taxon>Anaeromicropila</taxon>
    </lineage>
</organism>
<dbReference type="Pfam" id="PF02021">
    <property type="entry name" value="UPF0102"/>
    <property type="match status" value="1"/>
</dbReference>
<dbReference type="InterPro" id="IPR003509">
    <property type="entry name" value="UPF0102_YraN-like"/>
</dbReference>
<keyword evidence="4" id="KW-1185">Reference proteome</keyword>
<dbReference type="PANTHER" id="PTHR34039:SF1">
    <property type="entry name" value="UPF0102 PROTEIN YRAN"/>
    <property type="match status" value="1"/>
</dbReference>
<protein>
    <recommendedName>
        <fullName evidence="2">UPF0102 protein bsdtb5_26090</fullName>
    </recommendedName>
</protein>
<accession>A0A7R7EM18</accession>
<proteinExistence type="inferred from homology"/>
<dbReference type="InterPro" id="IPR011856">
    <property type="entry name" value="tRNA_endonuc-like_dom_sf"/>
</dbReference>
<dbReference type="Gene3D" id="3.40.1350.10">
    <property type="match status" value="1"/>
</dbReference>
<dbReference type="AlphaFoldDB" id="A0A7R7EM18"/>
<dbReference type="PANTHER" id="PTHR34039">
    <property type="entry name" value="UPF0102 PROTEIN YRAN"/>
    <property type="match status" value="1"/>
</dbReference>
<dbReference type="CDD" id="cd20736">
    <property type="entry name" value="PoNe_Nuclease"/>
    <property type="match status" value="1"/>
</dbReference>
<evidence type="ECO:0000313" key="3">
    <source>
        <dbReference type="EMBL" id="BCN31314.1"/>
    </source>
</evidence>
<dbReference type="HAMAP" id="MF_00048">
    <property type="entry name" value="UPF0102"/>
    <property type="match status" value="1"/>
</dbReference>